<gene>
    <name evidence="2" type="ORF">FHT01_002030</name>
</gene>
<evidence type="ECO:0000313" key="2">
    <source>
        <dbReference type="EMBL" id="NIJ24488.1"/>
    </source>
</evidence>
<reference evidence="2 3" key="1">
    <citation type="submission" date="2020-03" db="EMBL/GenBank/DDBJ databases">
        <title>Genomic Encyclopedia of Type Strains, Phase IV (KMG-IV): sequencing the most valuable type-strain genomes for metagenomic binning, comparative biology and taxonomic classification.</title>
        <authorList>
            <person name="Goeker M."/>
        </authorList>
    </citation>
    <scope>NUCLEOTIDE SEQUENCE [LARGE SCALE GENOMIC DNA]</scope>
    <source>
        <strain evidence="2 3">DSM 22753</strain>
    </source>
</reference>
<accession>A0ABX0U1P4</accession>
<evidence type="ECO:0008006" key="4">
    <source>
        <dbReference type="Google" id="ProtNLM"/>
    </source>
</evidence>
<dbReference type="Proteomes" id="UP000788153">
    <property type="component" value="Unassembled WGS sequence"/>
</dbReference>
<protein>
    <recommendedName>
        <fullName evidence="4">VanZ like family protein</fullName>
    </recommendedName>
</protein>
<sequence length="109" mass="12040">MSGFQDAKLAMLAFTGLPKDALHIYVGLSVLFAASLLLKRRVGTALPVAFVAVAALTGEAWDIIDRWGLGKSADPPAHWHDIWNTLFWPVAITLLARYSHLFRPSANRR</sequence>
<keyword evidence="1" id="KW-0812">Transmembrane</keyword>
<dbReference type="RefSeq" id="WP_208402867.1">
    <property type="nucleotide sequence ID" value="NZ_BAAAEV010000001.1"/>
</dbReference>
<dbReference type="EMBL" id="JAASQP010000001">
    <property type="protein sequence ID" value="NIJ24488.1"/>
    <property type="molecule type" value="Genomic_DNA"/>
</dbReference>
<keyword evidence="3" id="KW-1185">Reference proteome</keyword>
<evidence type="ECO:0000313" key="3">
    <source>
        <dbReference type="Proteomes" id="UP000788153"/>
    </source>
</evidence>
<comment type="caution">
    <text evidence="2">The sequence shown here is derived from an EMBL/GenBank/DDBJ whole genome shotgun (WGS) entry which is preliminary data.</text>
</comment>
<name>A0ABX0U1P4_9SPHN</name>
<keyword evidence="1" id="KW-0472">Membrane</keyword>
<keyword evidence="1" id="KW-1133">Transmembrane helix</keyword>
<feature type="transmembrane region" description="Helical" evidence="1">
    <location>
        <begin position="45"/>
        <end position="62"/>
    </location>
</feature>
<feature type="transmembrane region" description="Helical" evidence="1">
    <location>
        <begin position="21"/>
        <end position="38"/>
    </location>
</feature>
<feature type="transmembrane region" description="Helical" evidence="1">
    <location>
        <begin position="82"/>
        <end position="99"/>
    </location>
</feature>
<organism evidence="2 3">
    <name type="scientific">Sphingomonas japonica</name>
    <dbReference type="NCBI Taxonomy" id="511662"/>
    <lineage>
        <taxon>Bacteria</taxon>
        <taxon>Pseudomonadati</taxon>
        <taxon>Pseudomonadota</taxon>
        <taxon>Alphaproteobacteria</taxon>
        <taxon>Sphingomonadales</taxon>
        <taxon>Sphingomonadaceae</taxon>
        <taxon>Sphingomonas</taxon>
    </lineage>
</organism>
<proteinExistence type="predicted"/>
<evidence type="ECO:0000256" key="1">
    <source>
        <dbReference type="SAM" id="Phobius"/>
    </source>
</evidence>